<dbReference type="RefSeq" id="XP_018247340.1">
    <property type="nucleotide sequence ID" value="XM_018389134.1"/>
</dbReference>
<dbReference type="InterPro" id="IPR011990">
    <property type="entry name" value="TPR-like_helical_dom_sf"/>
</dbReference>
<proteinExistence type="predicted"/>
<dbReference type="SUPFAM" id="SSF81901">
    <property type="entry name" value="HCP-like"/>
    <property type="match status" value="1"/>
</dbReference>
<evidence type="ECO:0000313" key="1">
    <source>
        <dbReference type="EMBL" id="KNB09295.1"/>
    </source>
</evidence>
<evidence type="ECO:0000313" key="2">
    <source>
        <dbReference type="Proteomes" id="UP000009097"/>
    </source>
</evidence>
<name>A0A0J9VE95_FUSO4</name>
<reference evidence="1" key="2">
    <citation type="journal article" date="2010" name="Nature">
        <title>Comparative genomics reveals mobile pathogenicity chromosomes in Fusarium.</title>
        <authorList>
            <person name="Ma L.J."/>
            <person name="van der Does H.C."/>
            <person name="Borkovich K.A."/>
            <person name="Coleman J.J."/>
            <person name="Daboussi M.J."/>
            <person name="Di Pietro A."/>
            <person name="Dufresne M."/>
            <person name="Freitag M."/>
            <person name="Grabherr M."/>
            <person name="Henrissat B."/>
            <person name="Houterman P.M."/>
            <person name="Kang S."/>
            <person name="Shim W.B."/>
            <person name="Woloshuk C."/>
            <person name="Xie X."/>
            <person name="Xu J.R."/>
            <person name="Antoniw J."/>
            <person name="Baker S.E."/>
            <person name="Bluhm B.H."/>
            <person name="Breakspear A."/>
            <person name="Brown D.W."/>
            <person name="Butchko R.A."/>
            <person name="Chapman S."/>
            <person name="Coulson R."/>
            <person name="Coutinho P.M."/>
            <person name="Danchin E.G."/>
            <person name="Diener A."/>
            <person name="Gale L.R."/>
            <person name="Gardiner D.M."/>
            <person name="Goff S."/>
            <person name="Hammond-Kosack K.E."/>
            <person name="Hilburn K."/>
            <person name="Hua-Van A."/>
            <person name="Jonkers W."/>
            <person name="Kazan K."/>
            <person name="Kodira C.D."/>
            <person name="Koehrsen M."/>
            <person name="Kumar L."/>
            <person name="Lee Y.H."/>
            <person name="Li L."/>
            <person name="Manners J.M."/>
            <person name="Miranda-Saavedra D."/>
            <person name="Mukherjee M."/>
            <person name="Park G."/>
            <person name="Park J."/>
            <person name="Park S.Y."/>
            <person name="Proctor R.H."/>
            <person name="Regev A."/>
            <person name="Ruiz-Roldan M.C."/>
            <person name="Sain D."/>
            <person name="Sakthikumar S."/>
            <person name="Sykes S."/>
            <person name="Schwartz D.C."/>
            <person name="Turgeon B.G."/>
            <person name="Wapinski I."/>
            <person name="Yoder O."/>
            <person name="Young S."/>
            <person name="Zeng Q."/>
            <person name="Zhou S."/>
            <person name="Galagan J."/>
            <person name="Cuomo C.A."/>
            <person name="Kistler H.C."/>
            <person name="Rep M."/>
        </authorList>
    </citation>
    <scope>NUCLEOTIDE SEQUENCE [LARGE SCALE GENOMIC DNA]</scope>
    <source>
        <strain evidence="1">4287</strain>
    </source>
</reference>
<dbReference type="OrthoDB" id="9991317at2759"/>
<accession>A0A0J9VE95</accession>
<gene>
    <name evidence="1" type="ORF">FOXG_09908</name>
</gene>
<dbReference type="Proteomes" id="UP000009097">
    <property type="component" value="Unassembled WGS sequence"/>
</dbReference>
<dbReference type="AlphaFoldDB" id="A0A0J9VE95"/>
<reference evidence="1" key="1">
    <citation type="submission" date="2007-04" db="EMBL/GenBank/DDBJ databases">
        <authorList>
            <consortium name="The Broad Institute Genome Sequencing Platform"/>
            <person name="Birren B."/>
            <person name="Lander E."/>
            <person name="Galagan J."/>
            <person name="Nusbaum C."/>
            <person name="Devon K."/>
            <person name="Ma L.-J."/>
            <person name="Jaffe D."/>
            <person name="Butler J."/>
            <person name="Alvarez P."/>
            <person name="Gnerre S."/>
            <person name="Grabherr M."/>
            <person name="Kleber M."/>
            <person name="Mauceli E."/>
            <person name="Brockman W."/>
            <person name="MacCallum I.A."/>
            <person name="Young S."/>
            <person name="LaButti K."/>
            <person name="DeCaprio D."/>
            <person name="Crawford M."/>
            <person name="Koehrsen M."/>
            <person name="Engels R."/>
            <person name="Montgomery P."/>
            <person name="Pearson M."/>
            <person name="Howarth C."/>
            <person name="Larson L."/>
            <person name="White J."/>
            <person name="O'Leary S."/>
            <person name="Kodira C."/>
            <person name="Zeng Q."/>
            <person name="Yandava C."/>
            <person name="Alvarado L."/>
            <person name="Kistler C."/>
            <person name="Shim W.-B."/>
            <person name="Kang S."/>
            <person name="Woloshuk C."/>
        </authorList>
    </citation>
    <scope>NUCLEOTIDE SEQUENCE</scope>
    <source>
        <strain evidence="1">4287</strain>
    </source>
</reference>
<dbReference type="PANTHER" id="PTHR19959">
    <property type="entry name" value="KINESIN LIGHT CHAIN"/>
    <property type="match status" value="1"/>
</dbReference>
<dbReference type="PANTHER" id="PTHR19959:SF119">
    <property type="entry name" value="FUNGAL LIPASE-LIKE DOMAIN-CONTAINING PROTEIN"/>
    <property type="match status" value="1"/>
</dbReference>
<sequence length="560" mass="62745">MLNPEGITVEEAILEAISDSDPELPNQMSEAISMAIKAIDLTPESHPQRTPRLINLSVYWHEKYPRSDPQNGEGLQDSIKASRDAIAALSETYPHRGTILDQLSTKLGLLFMQTRELGVIDENIAVQREAVEPTWLLLLQPDTKSLEKKEDLDEAIQICHDVIAQTDENSPQLLERLGNLWLALSERYETHGDQNDLEEAIEVVKQAIEVTEEDSLERMAQLSNYANFLGDRYLRTGSIRDLEESIHIFEMVCDRIEDDELYLDRHKCLSNFGIQLSRRYRRIGTVGDLRQAIQVGRKACKLSPDDDSKSKHLSNLAIILKHEYFRTDDPDVLEEAISVQRKAVEAAHKNHPDIFATFHNLATLLTTKYKLTQNLEDLEEALRLGRLAVDLTPKDHANRAACLNTLAVQLSDMSKKTGVSSHLHEAINYGQKALDATEESHPERANRLVNQGGRYVPDWDKAYEAVKTAMDLVPHLIAQTTSNADKQGALVQVYGLSSDSAAVALSANRGALAALRFLEQGRGLMAASVEESRMECLDLRTEQPELAENLNRFQGQISAS</sequence>
<protein>
    <submittedName>
        <fullName evidence="1">Uncharacterized protein</fullName>
    </submittedName>
</protein>
<organism evidence="1 2">
    <name type="scientific">Fusarium oxysporum f. sp. lycopersici (strain 4287 / CBS 123668 / FGSC 9935 / NRRL 34936)</name>
    <name type="common">Fusarium vascular wilt of tomato</name>
    <dbReference type="NCBI Taxonomy" id="426428"/>
    <lineage>
        <taxon>Eukaryota</taxon>
        <taxon>Fungi</taxon>
        <taxon>Dikarya</taxon>
        <taxon>Ascomycota</taxon>
        <taxon>Pezizomycotina</taxon>
        <taxon>Sordariomycetes</taxon>
        <taxon>Hypocreomycetidae</taxon>
        <taxon>Hypocreales</taxon>
        <taxon>Nectriaceae</taxon>
        <taxon>Fusarium</taxon>
        <taxon>Fusarium oxysporum species complex</taxon>
    </lineage>
</organism>
<dbReference type="Gene3D" id="1.25.40.10">
    <property type="entry name" value="Tetratricopeptide repeat domain"/>
    <property type="match status" value="2"/>
</dbReference>
<dbReference type="GeneID" id="28951425"/>
<dbReference type="VEuPathDB" id="FungiDB:FOXG_09908"/>
<dbReference type="EMBL" id="DS231707">
    <property type="protein sequence ID" value="KNB09295.1"/>
    <property type="molecule type" value="Genomic_DNA"/>
</dbReference>
<dbReference type="KEGG" id="fox:FOXG_09908"/>